<dbReference type="AlphaFoldDB" id="A0AAV2CK61"/>
<keyword evidence="2" id="KW-1185">Reference proteome</keyword>
<gene>
    <name evidence="1" type="ORF">LTRI10_LOCUS3852</name>
</gene>
<accession>A0AAV2CK61</accession>
<evidence type="ECO:0000313" key="2">
    <source>
        <dbReference type="Proteomes" id="UP001497516"/>
    </source>
</evidence>
<dbReference type="EMBL" id="OZ034813">
    <property type="protein sequence ID" value="CAL1356135.1"/>
    <property type="molecule type" value="Genomic_DNA"/>
</dbReference>
<evidence type="ECO:0000313" key="1">
    <source>
        <dbReference type="EMBL" id="CAL1356135.1"/>
    </source>
</evidence>
<proteinExistence type="predicted"/>
<reference evidence="1 2" key="1">
    <citation type="submission" date="2024-04" db="EMBL/GenBank/DDBJ databases">
        <authorList>
            <person name="Fracassetti M."/>
        </authorList>
    </citation>
    <scope>NUCLEOTIDE SEQUENCE [LARGE SCALE GENOMIC DNA]</scope>
</reference>
<name>A0AAV2CK61_9ROSI</name>
<protein>
    <submittedName>
        <fullName evidence="1">Uncharacterized protein</fullName>
    </submittedName>
</protein>
<dbReference type="Proteomes" id="UP001497516">
    <property type="component" value="Chromosome 1"/>
</dbReference>
<organism evidence="1 2">
    <name type="scientific">Linum trigynum</name>
    <dbReference type="NCBI Taxonomy" id="586398"/>
    <lineage>
        <taxon>Eukaryota</taxon>
        <taxon>Viridiplantae</taxon>
        <taxon>Streptophyta</taxon>
        <taxon>Embryophyta</taxon>
        <taxon>Tracheophyta</taxon>
        <taxon>Spermatophyta</taxon>
        <taxon>Magnoliopsida</taxon>
        <taxon>eudicotyledons</taxon>
        <taxon>Gunneridae</taxon>
        <taxon>Pentapetalae</taxon>
        <taxon>rosids</taxon>
        <taxon>fabids</taxon>
        <taxon>Malpighiales</taxon>
        <taxon>Linaceae</taxon>
        <taxon>Linum</taxon>
    </lineage>
</organism>
<sequence length="99" mass="10890">MEPITAKSFCENVNNLITRRHLGGEDGASCNMISNKVTVKLNVLPPFMKNSISCNVLSILIVTMRDCRTIIENTQLTKKCTKLGTLANGTSHGLIFMFS</sequence>